<evidence type="ECO:0000313" key="8">
    <source>
        <dbReference type="EMBL" id="RHY92830.1"/>
    </source>
</evidence>
<dbReference type="GO" id="GO:0005794">
    <property type="term" value="C:Golgi apparatus"/>
    <property type="evidence" value="ECO:0007669"/>
    <property type="project" value="TreeGrafter"/>
</dbReference>
<evidence type="ECO:0000256" key="7">
    <source>
        <dbReference type="SAM" id="Phobius"/>
    </source>
</evidence>
<reference evidence="10 11" key="1">
    <citation type="submission" date="2018-08" db="EMBL/GenBank/DDBJ databases">
        <title>Aphanomyces genome sequencing and annotation.</title>
        <authorList>
            <person name="Minardi D."/>
            <person name="Oidtmann B."/>
            <person name="Van Der Giezen M."/>
            <person name="Studholme D.J."/>
        </authorList>
    </citation>
    <scope>NUCLEOTIDE SEQUENCE [LARGE SCALE GENOMIC DNA]</scope>
    <source>
        <strain evidence="9 10">Da</strain>
        <strain evidence="8 11">Sv</strain>
    </source>
</reference>
<name>A0A3R7BZU4_APHAT</name>
<dbReference type="Proteomes" id="UP000285712">
    <property type="component" value="Unassembled WGS sequence"/>
</dbReference>
<feature type="transmembrane region" description="Helical" evidence="7">
    <location>
        <begin position="63"/>
        <end position="83"/>
    </location>
</feature>
<keyword evidence="4 7" id="KW-1133">Transmembrane helix</keyword>
<gene>
    <name evidence="8" type="ORF">DYB35_000691</name>
    <name evidence="9" type="ORF">DYB37_002229</name>
</gene>
<keyword evidence="5 6" id="KW-0472">Membrane</keyword>
<dbReference type="AlphaFoldDB" id="A0A3R7BZU4"/>
<dbReference type="PIRSF" id="PIRSF015840">
    <property type="entry name" value="DUF284_TM_euk"/>
    <property type="match status" value="1"/>
</dbReference>
<evidence type="ECO:0000256" key="6">
    <source>
        <dbReference type="PIRNR" id="PIRNR015840"/>
    </source>
</evidence>
<feature type="transmembrane region" description="Helical" evidence="7">
    <location>
        <begin position="399"/>
        <end position="421"/>
    </location>
</feature>
<dbReference type="EMBL" id="QUTH01001928">
    <property type="protein sequence ID" value="RHZ28575.1"/>
    <property type="molecule type" value="Genomic_DNA"/>
</dbReference>
<evidence type="ECO:0000256" key="1">
    <source>
        <dbReference type="ARBA" id="ARBA00004141"/>
    </source>
</evidence>
<evidence type="ECO:0000256" key="5">
    <source>
        <dbReference type="ARBA" id="ARBA00023136"/>
    </source>
</evidence>
<dbReference type="Proteomes" id="UP000285430">
    <property type="component" value="Unassembled WGS sequence"/>
</dbReference>
<comment type="subcellular location">
    <subcellularLocation>
        <location evidence="1">Membrane</location>
        <topology evidence="1">Multi-pass membrane protein</topology>
    </subcellularLocation>
</comment>
<evidence type="ECO:0000313" key="10">
    <source>
        <dbReference type="Proteomes" id="UP000285430"/>
    </source>
</evidence>
<comment type="caution">
    <text evidence="9">The sequence shown here is derived from an EMBL/GenBank/DDBJ whole genome shotgun (WGS) entry which is preliminary data.</text>
</comment>
<evidence type="ECO:0000313" key="9">
    <source>
        <dbReference type="EMBL" id="RHZ28575.1"/>
    </source>
</evidence>
<accession>A0A3R7BZU4</accession>
<evidence type="ECO:0000256" key="3">
    <source>
        <dbReference type="ARBA" id="ARBA00022692"/>
    </source>
</evidence>
<evidence type="ECO:0000256" key="4">
    <source>
        <dbReference type="ARBA" id="ARBA00022989"/>
    </source>
</evidence>
<sequence length="441" mass="47741">MAAVQLPVSVTASSATDNNGPAVAAVTTTEGGGVLPKARNRPDASKFTQQTLPVWTPILTLRWSVAVLLLGTIVCLTLGGLVLQRSRNMSVYRVVYDGPSSATAVVESEQSGGTVVHVSKCHLASPHDANSFSGSKTCFVTISLQRDIAGDTLVFYELSPFYQNHRRYMTSQLPQQYMGGWQAGDTTTACDPVLTSPDSLLCNGTVCYGANVSRQHYPCGLVANTMFNDIFWYVLTFESAQVVTWQLCRLHNGTLPSGQQLYPTDLLHTGIARTFQSYNFANPSGGLDLDSFLPIWHNPNYSRIIPPPGTSLPPQITSDYTNSTAWTSSAPGTGVENEFFRVWVNLAAGNVVRKPYGRIGVRDLPAGTTLTFAVQSNFFTDGTKAIVVGEVAWFGSENVALGVVFLVVGSLCLVATVVFAYKAIRNPRRLGDVTTLKWKLH</sequence>
<dbReference type="GO" id="GO:0005783">
    <property type="term" value="C:endoplasmic reticulum"/>
    <property type="evidence" value="ECO:0007669"/>
    <property type="project" value="TreeGrafter"/>
</dbReference>
<comment type="similarity">
    <text evidence="2 6">Belongs to the CDC50/LEM3 family.</text>
</comment>
<dbReference type="PANTHER" id="PTHR10926:SF0">
    <property type="entry name" value="CDC50, ISOFORM A"/>
    <property type="match status" value="1"/>
</dbReference>
<organism evidence="9 10">
    <name type="scientific">Aphanomyces astaci</name>
    <name type="common">Crayfish plague agent</name>
    <dbReference type="NCBI Taxonomy" id="112090"/>
    <lineage>
        <taxon>Eukaryota</taxon>
        <taxon>Sar</taxon>
        <taxon>Stramenopiles</taxon>
        <taxon>Oomycota</taxon>
        <taxon>Saprolegniomycetes</taxon>
        <taxon>Saprolegniales</taxon>
        <taxon>Verrucalvaceae</taxon>
        <taxon>Aphanomyces</taxon>
    </lineage>
</organism>
<dbReference type="InterPro" id="IPR005045">
    <property type="entry name" value="CDC50/LEM3_fam"/>
</dbReference>
<dbReference type="Pfam" id="PF03381">
    <property type="entry name" value="CDC50"/>
    <property type="match status" value="1"/>
</dbReference>
<evidence type="ECO:0000256" key="2">
    <source>
        <dbReference type="ARBA" id="ARBA00009457"/>
    </source>
</evidence>
<proteinExistence type="inferred from homology"/>
<protein>
    <submittedName>
        <fullName evidence="9">Uncharacterized protein</fullName>
    </submittedName>
</protein>
<keyword evidence="3 7" id="KW-0812">Transmembrane</keyword>
<dbReference type="GO" id="GO:0005886">
    <property type="term" value="C:plasma membrane"/>
    <property type="evidence" value="ECO:0007669"/>
    <property type="project" value="TreeGrafter"/>
</dbReference>
<dbReference type="EMBL" id="QUTG01003161">
    <property type="protein sequence ID" value="RHY92830.1"/>
    <property type="molecule type" value="Genomic_DNA"/>
</dbReference>
<evidence type="ECO:0000313" key="11">
    <source>
        <dbReference type="Proteomes" id="UP000285712"/>
    </source>
</evidence>
<dbReference type="VEuPathDB" id="FungiDB:H257_02487"/>
<dbReference type="PANTHER" id="PTHR10926">
    <property type="entry name" value="CELL CYCLE CONTROL PROTEIN 50"/>
    <property type="match status" value="1"/>
</dbReference>